<dbReference type="OrthoDB" id="9773910at2"/>
<dbReference type="GO" id="GO:0006281">
    <property type="term" value="P:DNA repair"/>
    <property type="evidence" value="ECO:0007669"/>
    <property type="project" value="TreeGrafter"/>
</dbReference>
<dbReference type="GO" id="GO:0046872">
    <property type="term" value="F:metal ion binding"/>
    <property type="evidence" value="ECO:0007669"/>
    <property type="project" value="UniProtKB-KW"/>
</dbReference>
<dbReference type="SUPFAM" id="SSF56784">
    <property type="entry name" value="HAD-like"/>
    <property type="match status" value="1"/>
</dbReference>
<proteinExistence type="predicted"/>
<dbReference type="PANTHER" id="PTHR43434">
    <property type="entry name" value="PHOSPHOGLYCOLATE PHOSPHATASE"/>
    <property type="match status" value="1"/>
</dbReference>
<dbReference type="EMBL" id="BMIY01000002">
    <property type="protein sequence ID" value="GGG50228.1"/>
    <property type="molecule type" value="Genomic_DNA"/>
</dbReference>
<dbReference type="GO" id="GO:0005829">
    <property type="term" value="C:cytosol"/>
    <property type="evidence" value="ECO:0007669"/>
    <property type="project" value="TreeGrafter"/>
</dbReference>
<dbReference type="RefSeq" id="WP_068811681.1">
    <property type="nucleotide sequence ID" value="NZ_BMIY01000002.1"/>
</dbReference>
<comment type="caution">
    <text evidence="3">The sequence shown here is derived from an EMBL/GenBank/DDBJ whole genome shotgun (WGS) entry which is preliminary data.</text>
</comment>
<dbReference type="PRINTS" id="PR00413">
    <property type="entry name" value="HADHALOGNASE"/>
</dbReference>
<organism evidence="3 4">
    <name type="scientific">Pseudohongiella nitratireducens</name>
    <dbReference type="NCBI Taxonomy" id="1768907"/>
    <lineage>
        <taxon>Bacteria</taxon>
        <taxon>Pseudomonadati</taxon>
        <taxon>Pseudomonadota</taxon>
        <taxon>Gammaproteobacteria</taxon>
        <taxon>Pseudomonadales</taxon>
        <taxon>Pseudohongiellaceae</taxon>
        <taxon>Pseudohongiella</taxon>
    </lineage>
</organism>
<dbReference type="PANTHER" id="PTHR43434:SF3">
    <property type="entry name" value="GMP_IMP NUCLEOTIDASE YRFG"/>
    <property type="match status" value="1"/>
</dbReference>
<reference evidence="3" key="2">
    <citation type="submission" date="2020-09" db="EMBL/GenBank/DDBJ databases">
        <authorList>
            <person name="Sun Q."/>
            <person name="Zhou Y."/>
        </authorList>
    </citation>
    <scope>NUCLEOTIDE SEQUENCE</scope>
    <source>
        <strain evidence="3">CGMCC 1.15425</strain>
    </source>
</reference>
<dbReference type="SFLD" id="SFLDG01129">
    <property type="entry name" value="C1.5:_HAD__Beta-PGM__Phosphata"/>
    <property type="match status" value="1"/>
</dbReference>
<dbReference type="InterPro" id="IPR041492">
    <property type="entry name" value="HAD_2"/>
</dbReference>
<dbReference type="InterPro" id="IPR050155">
    <property type="entry name" value="HAD-like_hydrolase_sf"/>
</dbReference>
<dbReference type="NCBIfam" id="NF011564">
    <property type="entry name" value="PRK14988.1"/>
    <property type="match status" value="1"/>
</dbReference>
<dbReference type="InterPro" id="IPR006439">
    <property type="entry name" value="HAD-SF_hydro_IA"/>
</dbReference>
<protein>
    <submittedName>
        <fullName evidence="3">Nucleotidase</fullName>
    </submittedName>
</protein>
<dbReference type="Proteomes" id="UP000627715">
    <property type="component" value="Unassembled WGS sequence"/>
</dbReference>
<dbReference type="SFLD" id="SFLDS00003">
    <property type="entry name" value="Haloacid_Dehalogenase"/>
    <property type="match status" value="1"/>
</dbReference>
<dbReference type="NCBIfam" id="TIGR01509">
    <property type="entry name" value="HAD-SF-IA-v3"/>
    <property type="match status" value="1"/>
</dbReference>
<dbReference type="Pfam" id="PF13419">
    <property type="entry name" value="HAD_2"/>
    <property type="match status" value="1"/>
</dbReference>
<dbReference type="AlphaFoldDB" id="A0A917GKY9"/>
<evidence type="ECO:0000256" key="2">
    <source>
        <dbReference type="ARBA" id="ARBA00022723"/>
    </source>
</evidence>
<gene>
    <name evidence="3" type="primary">yrfG</name>
    <name evidence="3" type="ORF">GCM10011403_04240</name>
</gene>
<dbReference type="CDD" id="cd01427">
    <property type="entry name" value="HAD_like"/>
    <property type="match status" value="1"/>
</dbReference>
<evidence type="ECO:0000313" key="3">
    <source>
        <dbReference type="EMBL" id="GGG50228.1"/>
    </source>
</evidence>
<keyword evidence="2" id="KW-0479">Metal-binding</keyword>
<dbReference type="InterPro" id="IPR036412">
    <property type="entry name" value="HAD-like_sf"/>
</dbReference>
<reference evidence="3" key="1">
    <citation type="journal article" date="2014" name="Int. J. Syst. Evol. Microbiol.">
        <title>Complete genome sequence of Corynebacterium casei LMG S-19264T (=DSM 44701T), isolated from a smear-ripened cheese.</title>
        <authorList>
            <consortium name="US DOE Joint Genome Institute (JGI-PGF)"/>
            <person name="Walter F."/>
            <person name="Albersmeier A."/>
            <person name="Kalinowski J."/>
            <person name="Ruckert C."/>
        </authorList>
    </citation>
    <scope>NUCLEOTIDE SEQUENCE</scope>
    <source>
        <strain evidence="3">CGMCC 1.15425</strain>
    </source>
</reference>
<keyword evidence="4" id="KW-1185">Reference proteome</keyword>
<dbReference type="Gene3D" id="3.40.50.1000">
    <property type="entry name" value="HAD superfamily/HAD-like"/>
    <property type="match status" value="1"/>
</dbReference>
<name>A0A917GKY9_9GAMM</name>
<sequence>MIDWQEIDTVLFDMDGTLLDLHFDNFFWETLVPKTWGEQNGMNLDQAWQQLQQHYNSIHGTLNWYCIDYWTQQLQLNIQELKDSVADKISMRPNVIPLLTTLKQQGIQRVLVTNAHPGSLTLKMERTQLDQHLDFIISSHELGKAKENDGFWEALHGRSPYQPERTLLIDDNLSVLACAEQSGIRHLLAITQPDSQRPALAPGKYRQVENFSQLLTSTT</sequence>
<dbReference type="GO" id="GO:0008967">
    <property type="term" value="F:phosphoglycolate phosphatase activity"/>
    <property type="evidence" value="ECO:0007669"/>
    <property type="project" value="TreeGrafter"/>
</dbReference>
<accession>A0A917GKY9</accession>
<evidence type="ECO:0000256" key="1">
    <source>
        <dbReference type="ARBA" id="ARBA00001946"/>
    </source>
</evidence>
<dbReference type="InterPro" id="IPR023214">
    <property type="entry name" value="HAD_sf"/>
</dbReference>
<evidence type="ECO:0000313" key="4">
    <source>
        <dbReference type="Proteomes" id="UP000627715"/>
    </source>
</evidence>
<comment type="cofactor">
    <cofactor evidence="1">
        <name>Mg(2+)</name>
        <dbReference type="ChEBI" id="CHEBI:18420"/>
    </cofactor>
</comment>